<dbReference type="InterPro" id="IPR008511">
    <property type="entry name" value="ROH1-like"/>
</dbReference>
<dbReference type="PANTHER" id="PTHR31509">
    <property type="entry name" value="BPS1-LIKE PROTEIN"/>
    <property type="match status" value="1"/>
</dbReference>
<dbReference type="EMBL" id="JAMZMK010006280">
    <property type="protein sequence ID" value="KAI7749761.1"/>
    <property type="molecule type" value="Genomic_DNA"/>
</dbReference>
<evidence type="ECO:0000256" key="3">
    <source>
        <dbReference type="ARBA" id="ARBA00022989"/>
    </source>
</evidence>
<evidence type="ECO:0000256" key="5">
    <source>
        <dbReference type="ARBA" id="ARBA00035114"/>
    </source>
</evidence>
<protein>
    <submittedName>
        <fullName evidence="6">Uncharacterized protein</fullName>
    </submittedName>
</protein>
<comment type="similarity">
    <text evidence="5">Belongs to the ROH1 family.</text>
</comment>
<keyword evidence="4" id="KW-0472">Membrane</keyword>
<comment type="caution">
    <text evidence="6">The sequence shown here is derived from an EMBL/GenBank/DDBJ whole genome shotgun (WGS) entry which is preliminary data.</text>
</comment>
<sequence length="313" mass="35634">MTTNWILCNNKVSVKNTHMQLFGRSWRGGGQSEVPAAANLGFCHKSVGLRLGFWQMNRLVDDGELSPNCWTRMVEPMVVMMVINQVVMDTINKMKEADWSLFSREIQSSPHSAGNGTKKEQPPFTIERRRLLVVVIGSPRQLIMIALGHRCLGGDAHGAYGSYSPECSGSFGTFRRLIMGIKNDHGHNQIHLMDFNGDSSSEFHCELGSFEHQVFMQFRTLSVVSAYELLLLNWVTKLLDAFTVCQEDFKGIFLKHELIFLKPLLGRFTKGFFDRSIRALDICDAIRDGIKKIRLWHRHLEIVLSAFNSSRRI</sequence>
<keyword evidence="2" id="KW-0812">Transmembrane</keyword>
<comment type="subcellular location">
    <subcellularLocation>
        <location evidence="1">Membrane</location>
        <topology evidence="1">Single-pass membrane protein</topology>
    </subcellularLocation>
</comment>
<evidence type="ECO:0000313" key="6">
    <source>
        <dbReference type="EMBL" id="KAI7749761.1"/>
    </source>
</evidence>
<gene>
    <name evidence="6" type="ORF">M8C21_011135</name>
</gene>
<dbReference type="AlphaFoldDB" id="A0AAD5CWU5"/>
<dbReference type="GO" id="GO:0016020">
    <property type="term" value="C:membrane"/>
    <property type="evidence" value="ECO:0007669"/>
    <property type="project" value="UniProtKB-SubCell"/>
</dbReference>
<reference evidence="6" key="1">
    <citation type="submission" date="2022-06" db="EMBL/GenBank/DDBJ databases">
        <title>Uncovering the hologenomic basis of an extraordinary plant invasion.</title>
        <authorList>
            <person name="Bieker V.C."/>
            <person name="Martin M.D."/>
            <person name="Gilbert T."/>
            <person name="Hodgins K."/>
            <person name="Battlay P."/>
            <person name="Petersen B."/>
            <person name="Wilson J."/>
        </authorList>
    </citation>
    <scope>NUCLEOTIDE SEQUENCE</scope>
    <source>
        <strain evidence="6">AA19_3_7</strain>
        <tissue evidence="6">Leaf</tissue>
    </source>
</reference>
<name>A0AAD5CWU5_AMBAR</name>
<evidence type="ECO:0000256" key="1">
    <source>
        <dbReference type="ARBA" id="ARBA00004167"/>
    </source>
</evidence>
<evidence type="ECO:0000313" key="7">
    <source>
        <dbReference type="Proteomes" id="UP001206925"/>
    </source>
</evidence>
<organism evidence="6 7">
    <name type="scientific">Ambrosia artemisiifolia</name>
    <name type="common">Common ragweed</name>
    <dbReference type="NCBI Taxonomy" id="4212"/>
    <lineage>
        <taxon>Eukaryota</taxon>
        <taxon>Viridiplantae</taxon>
        <taxon>Streptophyta</taxon>
        <taxon>Embryophyta</taxon>
        <taxon>Tracheophyta</taxon>
        <taxon>Spermatophyta</taxon>
        <taxon>Magnoliopsida</taxon>
        <taxon>eudicotyledons</taxon>
        <taxon>Gunneridae</taxon>
        <taxon>Pentapetalae</taxon>
        <taxon>asterids</taxon>
        <taxon>campanulids</taxon>
        <taxon>Asterales</taxon>
        <taxon>Asteraceae</taxon>
        <taxon>Asteroideae</taxon>
        <taxon>Heliantheae alliance</taxon>
        <taxon>Heliantheae</taxon>
        <taxon>Ambrosia</taxon>
    </lineage>
</organism>
<evidence type="ECO:0000256" key="4">
    <source>
        <dbReference type="ARBA" id="ARBA00023136"/>
    </source>
</evidence>
<dbReference type="Proteomes" id="UP001206925">
    <property type="component" value="Unassembled WGS sequence"/>
</dbReference>
<keyword evidence="3" id="KW-1133">Transmembrane helix</keyword>
<dbReference type="Pfam" id="PF05633">
    <property type="entry name" value="ROH1-like"/>
    <property type="match status" value="1"/>
</dbReference>
<keyword evidence="7" id="KW-1185">Reference proteome</keyword>
<accession>A0AAD5CWU5</accession>
<evidence type="ECO:0000256" key="2">
    <source>
        <dbReference type="ARBA" id="ARBA00022692"/>
    </source>
</evidence>
<proteinExistence type="inferred from homology"/>